<proteinExistence type="predicted"/>
<reference evidence="1 2" key="1">
    <citation type="submission" date="2019-04" db="EMBL/GenBank/DDBJ databases">
        <title>Annotation for the trematode Fasciola gigantica.</title>
        <authorList>
            <person name="Choi Y.-J."/>
        </authorList>
    </citation>
    <scope>NUCLEOTIDE SEQUENCE [LARGE SCALE GENOMIC DNA]</scope>
    <source>
        <strain evidence="1">Uganda_cow_1</strain>
    </source>
</reference>
<comment type="caution">
    <text evidence="1">The sequence shown here is derived from an EMBL/GenBank/DDBJ whole genome shotgun (WGS) entry which is preliminary data.</text>
</comment>
<dbReference type="EMBL" id="SUNJ01004408">
    <property type="protein sequence ID" value="TPP64455.1"/>
    <property type="molecule type" value="Genomic_DNA"/>
</dbReference>
<name>A0A504YV14_FASGI</name>
<dbReference type="AlphaFoldDB" id="A0A504YV14"/>
<gene>
    <name evidence="1" type="ORF">FGIG_01715</name>
</gene>
<dbReference type="Proteomes" id="UP000316759">
    <property type="component" value="Unassembled WGS sequence"/>
</dbReference>
<accession>A0A504YV14</accession>
<evidence type="ECO:0000313" key="2">
    <source>
        <dbReference type="Proteomes" id="UP000316759"/>
    </source>
</evidence>
<organism evidence="1 2">
    <name type="scientific">Fasciola gigantica</name>
    <name type="common">Giant liver fluke</name>
    <dbReference type="NCBI Taxonomy" id="46835"/>
    <lineage>
        <taxon>Eukaryota</taxon>
        <taxon>Metazoa</taxon>
        <taxon>Spiralia</taxon>
        <taxon>Lophotrochozoa</taxon>
        <taxon>Platyhelminthes</taxon>
        <taxon>Trematoda</taxon>
        <taxon>Digenea</taxon>
        <taxon>Plagiorchiida</taxon>
        <taxon>Echinostomata</taxon>
        <taxon>Echinostomatoidea</taxon>
        <taxon>Fasciolidae</taxon>
        <taxon>Fasciola</taxon>
    </lineage>
</organism>
<evidence type="ECO:0000313" key="1">
    <source>
        <dbReference type="EMBL" id="TPP64455.1"/>
    </source>
</evidence>
<protein>
    <submittedName>
        <fullName evidence="1">Uncharacterized protein</fullName>
    </submittedName>
</protein>
<keyword evidence="2" id="KW-1185">Reference proteome</keyword>
<sequence>MAIVLCISFLAILGNWKSLTIPVITFWHCLICRSWNSYSMKKTSHRERKFVECSLLRSFVLNEQSPNWISSKYFVCQPKDQLLVIWR</sequence>